<evidence type="ECO:0000256" key="6">
    <source>
        <dbReference type="HAMAP-Rule" id="MF_03051"/>
    </source>
</evidence>
<dbReference type="GO" id="GO:0000166">
    <property type="term" value="F:nucleotide binding"/>
    <property type="evidence" value="ECO:0007669"/>
    <property type="project" value="UniProtKB-KW"/>
</dbReference>
<evidence type="ECO:0000256" key="5">
    <source>
        <dbReference type="ARBA" id="ARBA00023150"/>
    </source>
</evidence>
<evidence type="ECO:0000256" key="1">
    <source>
        <dbReference type="ARBA" id="ARBA00005046"/>
    </source>
</evidence>
<keyword evidence="8" id="KW-1185">Reference proteome</keyword>
<gene>
    <name evidence="7" type="ORF">DCAF_LOCUS6569</name>
</gene>
<feature type="modified residue" description="1-thioglycine; alternate" evidence="6">
    <location>
        <position position="202"/>
    </location>
</feature>
<dbReference type="Pfam" id="PF02597">
    <property type="entry name" value="ThiS"/>
    <property type="match status" value="1"/>
</dbReference>
<keyword evidence="5 6" id="KW-0501">Molybdenum cofactor biosynthesis</keyword>
<evidence type="ECO:0000256" key="3">
    <source>
        <dbReference type="ARBA" id="ARBA00022553"/>
    </source>
</evidence>
<evidence type="ECO:0000256" key="2">
    <source>
        <dbReference type="ARBA" id="ARBA00022490"/>
    </source>
</evidence>
<dbReference type="InterPro" id="IPR003749">
    <property type="entry name" value="ThiS/MoaD-like"/>
</dbReference>
<dbReference type="InterPro" id="IPR016155">
    <property type="entry name" value="Mopterin_synth/thiamin_S_b"/>
</dbReference>
<comment type="function">
    <text evidence="6">Acts as a sulfur carrier required for molybdopterin biosynthesis. Component of the molybdopterin synthase complex that catalyzes the conversion of precursor Z into molybdopterin by mediating the incorporation of 2 sulfur atoms into precursor Z to generate a dithiolene group. In the complex, serves as sulfur donor by being thiocarboxylated (-COSH) at its C-terminus by MOCS3. After interaction with MOCS2B, the sulfur is then transferred to precursor Z to form molybdopterin.</text>
</comment>
<comment type="PTM">
    <text evidence="6">C-terminal thiocarboxylation occurs in 2 steps, it is first acyl-adenylated (-COAMP) via the hesA/moeB/thiF part of MOCS3, then thiocarboxylated (-COSH) via the rhodanese domain of MOCS3.</text>
</comment>
<dbReference type="Proteomes" id="UP001314170">
    <property type="component" value="Unassembled WGS sequence"/>
</dbReference>
<comment type="subunit">
    <text evidence="6">Heterotetramer; composed of 2 small (MOCS2A) and 2 large (MOCS2B) subunits.</text>
</comment>
<feature type="modified residue" description="Glycyl adenylate; alternate" evidence="6">
    <location>
        <position position="202"/>
    </location>
</feature>
<dbReference type="InterPro" id="IPR028887">
    <property type="entry name" value="MOCS2A_euk"/>
</dbReference>
<dbReference type="CDD" id="cd00754">
    <property type="entry name" value="Ubl_MoaD"/>
    <property type="match status" value="1"/>
</dbReference>
<dbReference type="Gene3D" id="3.10.20.30">
    <property type="match status" value="1"/>
</dbReference>
<dbReference type="FunFam" id="3.10.20.30:FF:000010">
    <property type="entry name" value="Molybdopterin synthase sulfur carrier subunit"/>
    <property type="match status" value="1"/>
</dbReference>
<dbReference type="InterPro" id="IPR044672">
    <property type="entry name" value="MOCS2A"/>
</dbReference>
<dbReference type="NCBIfam" id="TIGR01682">
    <property type="entry name" value="moaD"/>
    <property type="match status" value="1"/>
</dbReference>
<keyword evidence="4 6" id="KW-0547">Nucleotide-binding</keyword>
<evidence type="ECO:0000313" key="8">
    <source>
        <dbReference type="Proteomes" id="UP001314170"/>
    </source>
</evidence>
<dbReference type="PANTHER" id="PTHR33359:SF1">
    <property type="entry name" value="MOLYBDOPTERIN SYNTHASE SULFUR CARRIER SUBUNIT"/>
    <property type="match status" value="1"/>
</dbReference>
<organism evidence="7 8">
    <name type="scientific">Dovyalis caffra</name>
    <dbReference type="NCBI Taxonomy" id="77055"/>
    <lineage>
        <taxon>Eukaryota</taxon>
        <taxon>Viridiplantae</taxon>
        <taxon>Streptophyta</taxon>
        <taxon>Embryophyta</taxon>
        <taxon>Tracheophyta</taxon>
        <taxon>Spermatophyta</taxon>
        <taxon>Magnoliopsida</taxon>
        <taxon>eudicotyledons</taxon>
        <taxon>Gunneridae</taxon>
        <taxon>Pentapetalae</taxon>
        <taxon>rosids</taxon>
        <taxon>fabids</taxon>
        <taxon>Malpighiales</taxon>
        <taxon>Salicaceae</taxon>
        <taxon>Flacourtieae</taxon>
        <taxon>Dovyalis</taxon>
    </lineage>
</organism>
<comment type="similarity">
    <text evidence="6">Belongs to the MoaD family. MOCS2A subfamily.</text>
</comment>
<dbReference type="HAMAP" id="MF_03051">
    <property type="entry name" value="MOCS2A"/>
    <property type="match status" value="1"/>
</dbReference>
<comment type="pathway">
    <text evidence="1 6">Cofactor biosynthesis; molybdopterin biosynthesis.</text>
</comment>
<dbReference type="SUPFAM" id="SSF54285">
    <property type="entry name" value="MoaD/ThiS"/>
    <property type="match status" value="1"/>
</dbReference>
<accession>A0AAV1R4A7</accession>
<sequence>MEGYAKAGINPTQWSDKVEAIESELAIHDARSDITYGTCLGRKFDSNLKPNIITRICVIAEDMSEDEVGRALLMVNKVQFINKSKENNGFGLCHSYTIQITLILTETGNADAECVGSESSSVNIKVLFFARARDLTGLTDMPLEVSSGSTTSDCLNKLVARFPGLEEIRGCIVLALNEEYTTESSIVKEKDELAIIPPISGG</sequence>
<dbReference type="EMBL" id="CAWUPB010000903">
    <property type="protein sequence ID" value="CAK7328826.1"/>
    <property type="molecule type" value="Genomic_DNA"/>
</dbReference>
<dbReference type="InterPro" id="IPR012675">
    <property type="entry name" value="Beta-grasp_dom_sf"/>
</dbReference>
<dbReference type="GO" id="GO:1990133">
    <property type="term" value="C:molybdopterin adenylyltransferase complex"/>
    <property type="evidence" value="ECO:0007669"/>
    <property type="project" value="TreeGrafter"/>
</dbReference>
<dbReference type="GO" id="GO:0006777">
    <property type="term" value="P:Mo-molybdopterin cofactor biosynthetic process"/>
    <property type="evidence" value="ECO:0007669"/>
    <property type="project" value="UniProtKB-UniRule"/>
</dbReference>
<dbReference type="AlphaFoldDB" id="A0AAV1R4A7"/>
<dbReference type="PANTHER" id="PTHR33359">
    <property type="entry name" value="MOLYBDOPTERIN SYNTHASE SULFUR CARRIER SUBUNIT"/>
    <property type="match status" value="1"/>
</dbReference>
<comment type="caution">
    <text evidence="7">The sequence shown here is derived from an EMBL/GenBank/DDBJ whole genome shotgun (WGS) entry which is preliminary data.</text>
</comment>
<keyword evidence="2 6" id="KW-0963">Cytoplasm</keyword>
<reference evidence="7 8" key="1">
    <citation type="submission" date="2024-01" db="EMBL/GenBank/DDBJ databases">
        <authorList>
            <person name="Waweru B."/>
        </authorList>
    </citation>
    <scope>NUCLEOTIDE SEQUENCE [LARGE SCALE GENOMIC DNA]</scope>
</reference>
<comment type="subcellular location">
    <subcellularLocation>
        <location evidence="6">Cytoplasm</location>
    </subcellularLocation>
</comment>
<dbReference type="GO" id="GO:1990140">
    <property type="term" value="C:molybdopterin synthase complex"/>
    <property type="evidence" value="ECO:0007669"/>
    <property type="project" value="UniProtKB-UniRule"/>
</dbReference>
<evidence type="ECO:0000256" key="4">
    <source>
        <dbReference type="ARBA" id="ARBA00022741"/>
    </source>
</evidence>
<proteinExistence type="inferred from homology"/>
<dbReference type="GO" id="GO:0030366">
    <property type="term" value="F:molybdopterin synthase activity"/>
    <property type="evidence" value="ECO:0007669"/>
    <property type="project" value="UniProtKB-UniRule"/>
</dbReference>
<keyword evidence="3 6" id="KW-0597">Phosphoprotein</keyword>
<name>A0AAV1R4A7_9ROSI</name>
<protein>
    <recommendedName>
        <fullName evidence="6">Molybdopterin synthase sulfur carrier subunit</fullName>
    </recommendedName>
    <alternativeName>
        <fullName evidence="6">Molybdenum cofactor synthesis protein 2 small subunit</fullName>
    </alternativeName>
    <alternativeName>
        <fullName evidence="6">Molybdenum cofactor synthesis protein 2A</fullName>
        <shortName evidence="6">MOCS2A</shortName>
    </alternativeName>
    <alternativeName>
        <fullName evidence="6">Sulfur carrier protein MOCS2A</fullName>
    </alternativeName>
</protein>
<evidence type="ECO:0000313" key="7">
    <source>
        <dbReference type="EMBL" id="CAK7328826.1"/>
    </source>
</evidence>